<dbReference type="CDD" id="cd06225">
    <property type="entry name" value="HAMP"/>
    <property type="match status" value="1"/>
</dbReference>
<reference evidence="7 8" key="1">
    <citation type="submission" date="2015-09" db="EMBL/GenBank/DDBJ databases">
        <title>Genome sequence of Acetobacterium wieringae DSM 1911.</title>
        <authorList>
            <person name="Poehlein A."/>
            <person name="Bengelsdorf F.R."/>
            <person name="Schiel-Bengelsdorf B."/>
            <person name="Duerre P."/>
            <person name="Daniel R."/>
        </authorList>
    </citation>
    <scope>NUCLEOTIDE SEQUENCE [LARGE SCALE GENOMIC DNA]</scope>
    <source>
        <strain evidence="7 8">DSM 1911</strain>
    </source>
</reference>
<feature type="transmembrane region" description="Helical" evidence="4">
    <location>
        <begin position="16"/>
        <end position="38"/>
    </location>
</feature>
<dbReference type="Gene3D" id="1.20.120.1530">
    <property type="match status" value="2"/>
</dbReference>
<feature type="domain" description="HAMP" evidence="6">
    <location>
        <begin position="450"/>
        <end position="502"/>
    </location>
</feature>
<organism evidence="7 8">
    <name type="scientific">Acetobacterium wieringae</name>
    <dbReference type="NCBI Taxonomy" id="52694"/>
    <lineage>
        <taxon>Bacteria</taxon>
        <taxon>Bacillati</taxon>
        <taxon>Bacillota</taxon>
        <taxon>Clostridia</taxon>
        <taxon>Eubacteriales</taxon>
        <taxon>Eubacteriaceae</taxon>
        <taxon>Acetobacterium</taxon>
    </lineage>
</organism>
<dbReference type="PROSITE" id="PS50885">
    <property type="entry name" value="HAMP"/>
    <property type="match status" value="3"/>
</dbReference>
<keyword evidence="4" id="KW-0812">Transmembrane</keyword>
<dbReference type="GO" id="GO:0006935">
    <property type="term" value="P:chemotaxis"/>
    <property type="evidence" value="ECO:0007669"/>
    <property type="project" value="UniProtKB-KW"/>
</dbReference>
<evidence type="ECO:0000256" key="2">
    <source>
        <dbReference type="ARBA" id="ARBA00029447"/>
    </source>
</evidence>
<dbReference type="SUPFAM" id="SSF58104">
    <property type="entry name" value="Methyl-accepting chemotaxis protein (MCP) signaling domain"/>
    <property type="match status" value="1"/>
</dbReference>
<keyword evidence="3" id="KW-0807">Transducer</keyword>
<evidence type="ECO:0000313" key="7">
    <source>
        <dbReference type="EMBL" id="OFV71589.1"/>
    </source>
</evidence>
<accession>A0A1F2PJP7</accession>
<keyword evidence="1" id="KW-0145">Chemotaxis</keyword>
<dbReference type="Pfam" id="PF00672">
    <property type="entry name" value="HAMP"/>
    <property type="match status" value="1"/>
</dbReference>
<dbReference type="SMART" id="SM00304">
    <property type="entry name" value="HAMP"/>
    <property type="match status" value="4"/>
</dbReference>
<dbReference type="Gene3D" id="1.10.287.950">
    <property type="entry name" value="Methyl-accepting chemotaxis protein"/>
    <property type="match status" value="1"/>
</dbReference>
<dbReference type="SMART" id="SM00283">
    <property type="entry name" value="MA"/>
    <property type="match status" value="1"/>
</dbReference>
<keyword evidence="4" id="KW-0472">Membrane</keyword>
<feature type="transmembrane region" description="Helical" evidence="4">
    <location>
        <begin position="296"/>
        <end position="315"/>
    </location>
</feature>
<keyword evidence="4" id="KW-1133">Transmembrane helix</keyword>
<dbReference type="RefSeq" id="WP_070370236.1">
    <property type="nucleotide sequence ID" value="NZ_LKEU01000018.1"/>
</dbReference>
<name>A0A1F2PJP7_9FIRM</name>
<comment type="similarity">
    <text evidence="2">Belongs to the methyl-accepting chemotaxis (MCP) protein family.</text>
</comment>
<dbReference type="PANTHER" id="PTHR43531">
    <property type="entry name" value="PROTEIN ICFG"/>
    <property type="match status" value="1"/>
</dbReference>
<dbReference type="FunFam" id="1.10.287.950:FF:000001">
    <property type="entry name" value="Methyl-accepting chemotaxis sensory transducer"/>
    <property type="match status" value="1"/>
</dbReference>
<comment type="caution">
    <text evidence="7">The sequence shown here is derived from an EMBL/GenBank/DDBJ whole genome shotgun (WGS) entry which is preliminary data.</text>
</comment>
<dbReference type="STRING" id="52694.ACWI_08940"/>
<dbReference type="Pfam" id="PF00015">
    <property type="entry name" value="MCPsignal"/>
    <property type="match status" value="1"/>
</dbReference>
<dbReference type="InterPro" id="IPR051310">
    <property type="entry name" value="MCP_chemotaxis"/>
</dbReference>
<dbReference type="InterPro" id="IPR003660">
    <property type="entry name" value="HAMP_dom"/>
</dbReference>
<gene>
    <name evidence="7" type="primary">tap_7</name>
    <name evidence="7" type="ORF">ACWI_08940</name>
</gene>
<evidence type="ECO:0000313" key="8">
    <source>
        <dbReference type="Proteomes" id="UP000176244"/>
    </source>
</evidence>
<dbReference type="Proteomes" id="UP000176244">
    <property type="component" value="Unassembled WGS sequence"/>
</dbReference>
<feature type="domain" description="HAMP" evidence="6">
    <location>
        <begin position="629"/>
        <end position="681"/>
    </location>
</feature>
<feature type="domain" description="HAMP" evidence="6">
    <location>
        <begin position="319"/>
        <end position="371"/>
    </location>
</feature>
<dbReference type="Gene3D" id="3.30.450.20">
    <property type="entry name" value="PAS domain"/>
    <property type="match status" value="1"/>
</dbReference>
<protein>
    <submittedName>
        <fullName evidence="7">Methyl-accepting chemotaxis protein IV</fullName>
    </submittedName>
</protein>
<dbReference type="InterPro" id="IPR004089">
    <property type="entry name" value="MCPsignal_dom"/>
</dbReference>
<proteinExistence type="inferred from homology"/>
<dbReference type="GO" id="GO:0007165">
    <property type="term" value="P:signal transduction"/>
    <property type="evidence" value="ECO:0007669"/>
    <property type="project" value="UniProtKB-KW"/>
</dbReference>
<dbReference type="SUPFAM" id="SSF103190">
    <property type="entry name" value="Sensory domain-like"/>
    <property type="match status" value="1"/>
</dbReference>
<dbReference type="PROSITE" id="PS50111">
    <property type="entry name" value="CHEMOTAXIS_TRANSDUC_2"/>
    <property type="match status" value="1"/>
</dbReference>
<dbReference type="EMBL" id="LKEU01000018">
    <property type="protein sequence ID" value="OFV71589.1"/>
    <property type="molecule type" value="Genomic_DNA"/>
</dbReference>
<dbReference type="CDD" id="cd11386">
    <property type="entry name" value="MCP_signal"/>
    <property type="match status" value="1"/>
</dbReference>
<dbReference type="PANTHER" id="PTHR43531:SF11">
    <property type="entry name" value="METHYL-ACCEPTING CHEMOTAXIS PROTEIN 3"/>
    <property type="match status" value="1"/>
</dbReference>
<evidence type="ECO:0000256" key="3">
    <source>
        <dbReference type="PROSITE-ProRule" id="PRU00284"/>
    </source>
</evidence>
<dbReference type="Pfam" id="PF18947">
    <property type="entry name" value="HAMP_2"/>
    <property type="match status" value="2"/>
</dbReference>
<evidence type="ECO:0000256" key="4">
    <source>
        <dbReference type="SAM" id="Phobius"/>
    </source>
</evidence>
<dbReference type="PRINTS" id="PR00260">
    <property type="entry name" value="CHEMTRNSDUCR"/>
</dbReference>
<evidence type="ECO:0000259" key="6">
    <source>
        <dbReference type="PROSITE" id="PS50885"/>
    </source>
</evidence>
<evidence type="ECO:0000259" key="5">
    <source>
        <dbReference type="PROSITE" id="PS50111"/>
    </source>
</evidence>
<dbReference type="InterPro" id="IPR029151">
    <property type="entry name" value="Sensor-like_sf"/>
</dbReference>
<dbReference type="SUPFAM" id="SSF158472">
    <property type="entry name" value="HAMP domain-like"/>
    <property type="match status" value="1"/>
</dbReference>
<sequence length="1012" mass="109593">MEERSNQKRKSIKVKLLFVPLICVLIGVLMIGAISSFLTRESLLAEMRENGFSSSQRFVSRIEDNTEAVKTMNEMLEAQLRSVGNIIFANRDRVNDEYLTQLSQQTGINPIYLYNPAGTIFTAAYGEYLGWTVPADHPIHEFMVSGAPELMEEIRADSETGNLFKYGYVRSNTGEFVQAGVSADRVLELTEKFGYQALIDELVADENIVYASFIDKDLVGVADSNKDNIGKSYQDDEVIKTVALDGEMIAQELFNETENANVYNVVYPVVINGELQGALNIGYSMASVQAAITKNILLIALAGLFVFLILGFILYKLSTSITKPIASVNHMIKEMGKGHLGIRLNLESEDEIGEMAMAMDEFADDLQNVVIGTMNQISAGDVSADLEEKDDLDEITPALKQTIKTIRDLIVEATRLSQAAVAGKLETRGNAEAFAGGFRDIVKGVNATLDAVVGPLNIAAEYVNRIGQGEIPEKINKAYQGDFDKLKQSINACIEGLGALQEGNRILGLMSQNDLSQKIESQYLGIYGEIGNGINAVHDQLVRIVAIANHIEAGELSDLQQLKAIGKRSDKDTLIPSLIGMMENIVLLVAETQKMAVTAVKGDLSFRGDQTKFNGEYEKVIAGFNQTLDAVIHPINEASETLKELAAGNLNTQMSGDYQGDHAIIKEAMNQTIANLKRYVDEIAITLAEMSRGNLDQEITSTYSGDFLVIKEALNGISASLSSTMSDIDVAAAQVEIGARQISDGGQALAQGTTEQASSIQELTASIEEVAGETKQNASRANEANELAVRVRKNAEVGNGQMSKMISAMGDIDESSNNISKIIKVIDDIAFQTNILALNAAVEAARAGQHGKGFAVVAEEVRTLAARSAEAAKETTGLIEGSMERVEVGTRIADETAESLREILNEIEKVTGLVGNIAQASNDQASEIAQITQGIEQVSQVVQTNSATAEESAAASEELTGQAEMLKAMVGAFKLKEQSQRQKENTAPINNRAKVESNQPQIILDAMEMDKY</sequence>
<dbReference type="AlphaFoldDB" id="A0A1F2PJP7"/>
<dbReference type="GO" id="GO:0004888">
    <property type="term" value="F:transmembrane signaling receptor activity"/>
    <property type="evidence" value="ECO:0007669"/>
    <property type="project" value="InterPro"/>
</dbReference>
<feature type="domain" description="Methyl-accepting transducer" evidence="5">
    <location>
        <begin position="731"/>
        <end position="960"/>
    </location>
</feature>
<dbReference type="InterPro" id="IPR004090">
    <property type="entry name" value="Chemotax_Me-accpt_rcpt"/>
</dbReference>
<dbReference type="GO" id="GO:0016020">
    <property type="term" value="C:membrane"/>
    <property type="evidence" value="ECO:0007669"/>
    <property type="project" value="InterPro"/>
</dbReference>
<evidence type="ECO:0000256" key="1">
    <source>
        <dbReference type="ARBA" id="ARBA00022500"/>
    </source>
</evidence>